<keyword evidence="2" id="KW-0472">Membrane</keyword>
<feature type="compositionally biased region" description="Polar residues" evidence="1">
    <location>
        <begin position="376"/>
        <end position="389"/>
    </location>
</feature>
<keyword evidence="5" id="KW-1185">Reference proteome</keyword>
<feature type="region of interest" description="Disordered" evidence="1">
    <location>
        <begin position="376"/>
        <end position="559"/>
    </location>
</feature>
<dbReference type="EMBL" id="CAXITT010000416">
    <property type="protein sequence ID" value="CAL1541121.1"/>
    <property type="molecule type" value="Genomic_DNA"/>
</dbReference>
<protein>
    <submittedName>
        <fullName evidence="4">Uncharacterized protein</fullName>
    </submittedName>
</protein>
<feature type="region of interest" description="Disordered" evidence="1">
    <location>
        <begin position="158"/>
        <end position="190"/>
    </location>
</feature>
<keyword evidence="2" id="KW-0812">Transmembrane</keyword>
<dbReference type="AlphaFoldDB" id="A0AAV2I5E9"/>
<feature type="compositionally biased region" description="Basic and acidic residues" evidence="1">
    <location>
        <begin position="297"/>
        <end position="313"/>
    </location>
</feature>
<feature type="transmembrane region" description="Helical" evidence="2">
    <location>
        <begin position="202"/>
        <end position="226"/>
    </location>
</feature>
<keyword evidence="2" id="KW-1133">Transmembrane helix</keyword>
<evidence type="ECO:0000256" key="2">
    <source>
        <dbReference type="SAM" id="Phobius"/>
    </source>
</evidence>
<feature type="signal peptide" evidence="3">
    <location>
        <begin position="1"/>
        <end position="35"/>
    </location>
</feature>
<organism evidence="4 5">
    <name type="scientific">Lymnaea stagnalis</name>
    <name type="common">Great pond snail</name>
    <name type="synonym">Helix stagnalis</name>
    <dbReference type="NCBI Taxonomy" id="6523"/>
    <lineage>
        <taxon>Eukaryota</taxon>
        <taxon>Metazoa</taxon>
        <taxon>Spiralia</taxon>
        <taxon>Lophotrochozoa</taxon>
        <taxon>Mollusca</taxon>
        <taxon>Gastropoda</taxon>
        <taxon>Heterobranchia</taxon>
        <taxon>Euthyneura</taxon>
        <taxon>Panpulmonata</taxon>
        <taxon>Hygrophila</taxon>
        <taxon>Lymnaeoidea</taxon>
        <taxon>Lymnaeidae</taxon>
        <taxon>Lymnaea</taxon>
    </lineage>
</organism>
<accession>A0AAV2I5E9</accession>
<comment type="caution">
    <text evidence="4">The sequence shown here is derived from an EMBL/GenBank/DDBJ whole genome shotgun (WGS) entry which is preliminary data.</text>
</comment>
<feature type="compositionally biased region" description="Low complexity" evidence="1">
    <location>
        <begin position="625"/>
        <end position="634"/>
    </location>
</feature>
<evidence type="ECO:0000313" key="5">
    <source>
        <dbReference type="Proteomes" id="UP001497497"/>
    </source>
</evidence>
<proteinExistence type="predicted"/>
<feature type="compositionally biased region" description="Basic and acidic residues" evidence="1">
    <location>
        <begin position="526"/>
        <end position="536"/>
    </location>
</feature>
<feature type="region of interest" description="Disordered" evidence="1">
    <location>
        <begin position="289"/>
        <end position="353"/>
    </location>
</feature>
<keyword evidence="3" id="KW-0732">Signal</keyword>
<feature type="region of interest" description="Disordered" evidence="1">
    <location>
        <begin position="611"/>
        <end position="653"/>
    </location>
</feature>
<gene>
    <name evidence="4" type="ORF">GSLYS_00014763001</name>
</gene>
<reference evidence="4 5" key="1">
    <citation type="submission" date="2024-04" db="EMBL/GenBank/DDBJ databases">
        <authorList>
            <consortium name="Genoscope - CEA"/>
            <person name="William W."/>
        </authorList>
    </citation>
    <scope>NUCLEOTIDE SEQUENCE [LARGE SCALE GENOMIC DNA]</scope>
</reference>
<feature type="compositionally biased region" description="Polar residues" evidence="1">
    <location>
        <begin position="611"/>
        <end position="624"/>
    </location>
</feature>
<evidence type="ECO:0000256" key="3">
    <source>
        <dbReference type="SAM" id="SignalP"/>
    </source>
</evidence>
<feature type="compositionally biased region" description="Basic residues" evidence="1">
    <location>
        <begin position="537"/>
        <end position="550"/>
    </location>
</feature>
<sequence length="653" mass="73016">MTSFARLIQWASTRSCNLWMKMHVFLLLVTSASIAVSIGAGQGERCRSLGASWDVTCIKETLGVDRFIFWTYRSEVNQNDTFIARCYFDEDCVQEDLGRFQVKNSSYAGKVNSSLTVMNFTGRDENLEVLCYIWDADRDELRFQSYRLPALCDPSTTTADATPNKDVTPTTHYKQKYNSTPNYEGTKMSQNNPEAQATFTSLHILLIVTIAVVGIPLSIAVFVFVCRRWRPLLRQRSRSSSANPYEDVLEFPFYFQPSTASQLPSYGVTEENSSDGESWDTDFDNFGSSDAGAYHNDGCRQLRRRDDDGKTDLNTEEDQSHQLLPRPEPCRFLVFDPPSSSSPTPSSGVSSSSSVMRSFLRKILLKAPERCQTTRSTLAFHSDTAVTSPTRHREVTAAEQGKKRRGQRNLSGDVRQKSRAPPRTPFNSGTDLVGSRRLGKTKSCNDIVFRSHAGRSRSEEPLNVVHRQTKRTTEHREPGGSRNGTPRGNRSPRTNHSPTGMRSHAASSVSTAKYSPTANHPSLAIHRMDRRNEQRTAKRKSSHYSRKQRSTRHDDQPTNANQILVHQHDPQPTAKFRSGKLDVQHPMLDQYMTAQGDADVSIDNNDYIMPTTSSVSNSDRGSVTSGIDRGSVSSGDDRDSITSGVSISAYDRA</sequence>
<evidence type="ECO:0000256" key="1">
    <source>
        <dbReference type="SAM" id="MobiDB-lite"/>
    </source>
</evidence>
<feature type="compositionally biased region" description="Low complexity" evidence="1">
    <location>
        <begin position="337"/>
        <end position="353"/>
    </location>
</feature>
<feature type="chain" id="PRO_5043729812" evidence="3">
    <location>
        <begin position="36"/>
        <end position="653"/>
    </location>
</feature>
<dbReference type="Proteomes" id="UP001497497">
    <property type="component" value="Unassembled WGS sequence"/>
</dbReference>
<name>A0AAV2I5E9_LYMST</name>
<feature type="compositionally biased region" description="Polar residues" evidence="1">
    <location>
        <begin position="483"/>
        <end position="520"/>
    </location>
</feature>
<evidence type="ECO:0000313" key="4">
    <source>
        <dbReference type="EMBL" id="CAL1541121.1"/>
    </source>
</evidence>